<evidence type="ECO:0000313" key="2">
    <source>
        <dbReference type="Proteomes" id="UP000202086"/>
    </source>
</evidence>
<organism evidence="1 2">
    <name type="scientific">Haloarcula californiae tailed virus 1</name>
    <dbReference type="NCBI Taxonomy" id="1273746"/>
    <lineage>
        <taxon>Viruses</taxon>
        <taxon>Duplodnaviria</taxon>
        <taxon>Heunggongvirae</taxon>
        <taxon>Uroviricota</taxon>
        <taxon>Caudoviricetes</taxon>
        <taxon>Thumleimavirales</taxon>
        <taxon>Druskaviridae</taxon>
        <taxon>Hacavirus</taxon>
        <taxon>Hacavirus italiense</taxon>
        <taxon>Hacavirus HCTV1</taxon>
    </lineage>
</organism>
<sequence length="180" mass="20927">MNIEDKIQQSERDFREEVLPEIRDWFPDEGEIIAVEGNATDRMRKMLDMHAGVDAFVVRPGIGVRGIANRVRYGNRYRRTFTISAPDENANHPSAFEKRVTAVQSDYVMPYWMVTAFFDERGGELLRVGMCKVKDLISQISHGTKGRDYVLKTPRGRRNFYSVEWNMMSPDDVQIREFDV</sequence>
<proteinExistence type="predicted"/>
<accession>R4TI33</accession>
<dbReference type="GeneID" id="16193457"/>
<dbReference type="RefSeq" id="YP_008059705.1">
    <property type="nucleotide sequence ID" value="NC_021330.1"/>
</dbReference>
<keyword evidence="2" id="KW-1185">Reference proteome</keyword>
<protein>
    <submittedName>
        <fullName evidence="1">Uncharacterized protein</fullName>
    </submittedName>
</protein>
<dbReference type="KEGG" id="vg:16193457"/>
<evidence type="ECO:0000313" key="1">
    <source>
        <dbReference type="EMBL" id="AGM12001.1"/>
    </source>
</evidence>
<dbReference type="EMBL" id="KC292029">
    <property type="protein sequence ID" value="AGM12001.1"/>
    <property type="molecule type" value="Genomic_DNA"/>
</dbReference>
<dbReference type="Proteomes" id="UP000202086">
    <property type="component" value="Segment"/>
</dbReference>
<reference evidence="1 2" key="1">
    <citation type="submission" date="2012-12" db="EMBL/GenBank/DDBJ databases">
        <authorList>
            <person name="Sencilo A."/>
            <person name="Jacobs-Sera D."/>
            <person name="Russell D.A."/>
            <person name="Ko C."/>
            <person name="Atanasova N."/>
            <person name="Osterlund E."/>
            <person name="Oksanen H.M."/>
            <person name="Bamford D.H."/>
            <person name="Hatfull G.F."/>
            <person name="Roine E."/>
            <person name="Hendrix R.W."/>
        </authorList>
    </citation>
    <scope>NUCLEOTIDE SEQUENCE [LARGE SCALE GENOMIC DNA]</scope>
</reference>
<gene>
    <name evidence="1" type="primary">144</name>
    <name evidence="1" type="ORF">DNAM5_144</name>
</gene>
<name>R4TI33_9CAUD</name>